<evidence type="ECO:0000259" key="1">
    <source>
        <dbReference type="PROSITE" id="PS50404"/>
    </source>
</evidence>
<evidence type="ECO:0008006" key="5">
    <source>
        <dbReference type="Google" id="ProtNLM"/>
    </source>
</evidence>
<evidence type="ECO:0000259" key="2">
    <source>
        <dbReference type="PROSITE" id="PS50405"/>
    </source>
</evidence>
<dbReference type="InterPro" id="IPR004045">
    <property type="entry name" value="Glutathione_S-Trfase_N"/>
</dbReference>
<protein>
    <recommendedName>
        <fullName evidence="5">Glutathione S-transferase</fullName>
    </recommendedName>
</protein>
<dbReference type="PROSITE" id="PS50404">
    <property type="entry name" value="GST_NTER"/>
    <property type="match status" value="1"/>
</dbReference>
<dbReference type="InterPro" id="IPR040079">
    <property type="entry name" value="Glutathione_S-Trfase"/>
</dbReference>
<dbReference type="RefSeq" id="WP_071631653.1">
    <property type="nucleotide sequence ID" value="NZ_MOEC01000008.1"/>
</dbReference>
<reference evidence="3 4" key="1">
    <citation type="submission" date="2016-10" db="EMBL/GenBank/DDBJ databases">
        <title>The Draft Genome Sequence of the Potato Rhizosphere Bacteria Ochrobactrum sp. IPA7.2.</title>
        <authorList>
            <person name="Gogoleva N.E."/>
            <person name="Khlopko Y.A."/>
            <person name="Burygin G.L."/>
            <person name="Plotnikov A.O."/>
        </authorList>
    </citation>
    <scope>NUCLEOTIDE SEQUENCE [LARGE SCALE GENOMIC DNA]</scope>
    <source>
        <strain evidence="3 4">IPA7.2</strain>
    </source>
</reference>
<proteinExistence type="predicted"/>
<dbReference type="InterPro" id="IPR036282">
    <property type="entry name" value="Glutathione-S-Trfase_C_sf"/>
</dbReference>
<dbReference type="EMBL" id="MOEC01000008">
    <property type="protein sequence ID" value="OIS93669.1"/>
    <property type="molecule type" value="Genomic_DNA"/>
</dbReference>
<dbReference type="Proteomes" id="UP000182985">
    <property type="component" value="Unassembled WGS sequence"/>
</dbReference>
<dbReference type="Gene3D" id="3.40.30.10">
    <property type="entry name" value="Glutaredoxin"/>
    <property type="match status" value="1"/>
</dbReference>
<dbReference type="PROSITE" id="PS50405">
    <property type="entry name" value="GST_CTER"/>
    <property type="match status" value="1"/>
</dbReference>
<dbReference type="CDD" id="cd03188">
    <property type="entry name" value="GST_C_Beta"/>
    <property type="match status" value="1"/>
</dbReference>
<feature type="domain" description="GST N-terminal" evidence="1">
    <location>
        <begin position="1"/>
        <end position="88"/>
    </location>
</feature>
<dbReference type="InterPro" id="IPR036249">
    <property type="entry name" value="Thioredoxin-like_sf"/>
</dbReference>
<gene>
    <name evidence="3" type="ORF">BLA27_10190</name>
</gene>
<dbReference type="SUPFAM" id="SSF47616">
    <property type="entry name" value="GST C-terminal domain-like"/>
    <property type="match status" value="1"/>
</dbReference>
<keyword evidence="4" id="KW-1185">Reference proteome</keyword>
<organism evidence="3 4">
    <name type="scientific">Brucella cytisi</name>
    <dbReference type="NCBI Taxonomy" id="407152"/>
    <lineage>
        <taxon>Bacteria</taxon>
        <taxon>Pseudomonadati</taxon>
        <taxon>Pseudomonadota</taxon>
        <taxon>Alphaproteobacteria</taxon>
        <taxon>Hyphomicrobiales</taxon>
        <taxon>Brucellaceae</taxon>
        <taxon>Brucella/Ochrobactrum group</taxon>
        <taxon>Brucella</taxon>
    </lineage>
</organism>
<dbReference type="Gene3D" id="1.20.1050.10">
    <property type="match status" value="1"/>
</dbReference>
<dbReference type="PANTHER" id="PTHR44051">
    <property type="entry name" value="GLUTATHIONE S-TRANSFERASE-RELATED"/>
    <property type="match status" value="1"/>
</dbReference>
<dbReference type="Pfam" id="PF02798">
    <property type="entry name" value="GST_N"/>
    <property type="match status" value="1"/>
</dbReference>
<dbReference type="InterPro" id="IPR010987">
    <property type="entry name" value="Glutathione-S-Trfase_C-like"/>
</dbReference>
<dbReference type="CDD" id="cd03057">
    <property type="entry name" value="GST_N_Beta"/>
    <property type="match status" value="1"/>
</dbReference>
<sequence length="227" mass="25167">MYRLYYSPGACSLAVHIALEEAGVVYERELRSTKDSEGTSAPDYLAVNPKGRVPALLGVPGRSGGAENLLTEAPAILIYLAETHPNANLLPADFHVRARCIEWLNWLSGTVHSMSYGQLWRPQRFVSDEALFASVQAKGRANLVEQYAYIESIMSDGRSWAVPQGYSVADAFLLVFWLWGKRIDIDMHDAYPAWTRATARTLSRPAVRRALLQEGLEIEPVSSSAQV</sequence>
<dbReference type="SFLD" id="SFLDG01150">
    <property type="entry name" value="Main.1:_Beta-like"/>
    <property type="match status" value="1"/>
</dbReference>
<evidence type="ECO:0000313" key="4">
    <source>
        <dbReference type="Proteomes" id="UP000182985"/>
    </source>
</evidence>
<feature type="domain" description="GST C-terminal" evidence="2">
    <location>
        <begin position="93"/>
        <end position="224"/>
    </location>
</feature>
<dbReference type="AlphaFoldDB" id="A0A1J6HL04"/>
<dbReference type="OrthoDB" id="7583243at2"/>
<dbReference type="PANTHER" id="PTHR44051:SF8">
    <property type="entry name" value="GLUTATHIONE S-TRANSFERASE GSTA"/>
    <property type="match status" value="1"/>
</dbReference>
<accession>A0A1J6HL04</accession>
<dbReference type="SFLD" id="SFLDG00358">
    <property type="entry name" value="Main_(cytGST)"/>
    <property type="match status" value="1"/>
</dbReference>
<name>A0A1J6HL04_9HYPH</name>
<comment type="caution">
    <text evidence="3">The sequence shown here is derived from an EMBL/GenBank/DDBJ whole genome shotgun (WGS) entry which is preliminary data.</text>
</comment>
<evidence type="ECO:0000313" key="3">
    <source>
        <dbReference type="EMBL" id="OIS93669.1"/>
    </source>
</evidence>
<dbReference type="SUPFAM" id="SSF52833">
    <property type="entry name" value="Thioredoxin-like"/>
    <property type="match status" value="1"/>
</dbReference>
<dbReference type="SFLD" id="SFLDS00019">
    <property type="entry name" value="Glutathione_Transferase_(cytos"/>
    <property type="match status" value="1"/>
</dbReference>